<feature type="signal peptide" evidence="1">
    <location>
        <begin position="1"/>
        <end position="30"/>
    </location>
</feature>
<evidence type="ECO:0000313" key="2">
    <source>
        <dbReference type="EMBL" id="SDK00020.1"/>
    </source>
</evidence>
<dbReference type="AlphaFoldDB" id="A0A1G8YDA4"/>
<name>A0A1G8YDA4_9ACTN</name>
<keyword evidence="3" id="KW-1185">Reference proteome</keyword>
<gene>
    <name evidence="2" type="ORF">SAMN05421874_104340</name>
</gene>
<evidence type="ECO:0000256" key="1">
    <source>
        <dbReference type="SAM" id="SignalP"/>
    </source>
</evidence>
<proteinExistence type="predicted"/>
<organism evidence="2 3">
    <name type="scientific">Nonomuraea maritima</name>
    <dbReference type="NCBI Taxonomy" id="683260"/>
    <lineage>
        <taxon>Bacteria</taxon>
        <taxon>Bacillati</taxon>
        <taxon>Actinomycetota</taxon>
        <taxon>Actinomycetes</taxon>
        <taxon>Streptosporangiales</taxon>
        <taxon>Streptosporangiaceae</taxon>
        <taxon>Nonomuraea</taxon>
    </lineage>
</organism>
<dbReference type="EMBL" id="FNFB01000004">
    <property type="protein sequence ID" value="SDK00020.1"/>
    <property type="molecule type" value="Genomic_DNA"/>
</dbReference>
<dbReference type="Proteomes" id="UP000198683">
    <property type="component" value="Unassembled WGS sequence"/>
</dbReference>
<dbReference type="STRING" id="683260.SAMN05421874_104340"/>
<accession>A0A1G8YDA4</accession>
<reference evidence="2 3" key="1">
    <citation type="submission" date="2016-10" db="EMBL/GenBank/DDBJ databases">
        <authorList>
            <person name="de Groot N.N."/>
        </authorList>
    </citation>
    <scope>NUCLEOTIDE SEQUENCE [LARGE SCALE GENOMIC DNA]</scope>
    <source>
        <strain evidence="2 3">CGMCC 4.5681</strain>
    </source>
</reference>
<dbReference type="RefSeq" id="WP_090762143.1">
    <property type="nucleotide sequence ID" value="NZ_FNFB01000004.1"/>
</dbReference>
<protein>
    <submittedName>
        <fullName evidence="2">Uncharacterized protein</fullName>
    </submittedName>
</protein>
<evidence type="ECO:0000313" key="3">
    <source>
        <dbReference type="Proteomes" id="UP000198683"/>
    </source>
</evidence>
<feature type="chain" id="PRO_5011684147" evidence="1">
    <location>
        <begin position="31"/>
        <end position="200"/>
    </location>
</feature>
<keyword evidence="1" id="KW-0732">Signal</keyword>
<sequence length="200" mass="21370">MRFRTGLLTTGLAIGVVVGVSGTTAASASAASLAGGAPAVAAAWADKPGCTAKLDKRFSIFAKKMGVSERRLKEALVDFEQDVRLGEISPAEVRRLARRLGVSPAETGANLKKVFGSNAKPCRHLPPADPAEGKRFAEKLGVTLVEAERVLDWATKPDGRITDINPHDPKCVGWARKLHVSPKRLAAELEDVKLLREATR</sequence>